<gene>
    <name evidence="1" type="ORF">EV655_10691</name>
</gene>
<evidence type="ECO:0000313" key="1">
    <source>
        <dbReference type="EMBL" id="TCO71599.1"/>
    </source>
</evidence>
<accession>A0A4R2KLK4</accession>
<organism evidence="1 2">
    <name type="scientific">Rhodovulum euryhalinum</name>
    <dbReference type="NCBI Taxonomy" id="35805"/>
    <lineage>
        <taxon>Bacteria</taxon>
        <taxon>Pseudomonadati</taxon>
        <taxon>Pseudomonadota</taxon>
        <taxon>Alphaproteobacteria</taxon>
        <taxon>Rhodobacterales</taxon>
        <taxon>Paracoccaceae</taxon>
        <taxon>Rhodovulum</taxon>
    </lineage>
</organism>
<dbReference type="Proteomes" id="UP000295142">
    <property type="component" value="Unassembled WGS sequence"/>
</dbReference>
<protein>
    <submittedName>
        <fullName evidence="1">Dinitrogenase iron-molybdenum cofactor</fullName>
    </submittedName>
</protein>
<proteinExistence type="predicted"/>
<dbReference type="RefSeq" id="WP_132543888.1">
    <property type="nucleotide sequence ID" value="NZ_SLWW01000006.1"/>
</dbReference>
<comment type="caution">
    <text evidence="1">The sequence shown here is derived from an EMBL/GenBank/DDBJ whole genome shotgun (WGS) entry which is preliminary data.</text>
</comment>
<dbReference type="SUPFAM" id="SSF53146">
    <property type="entry name" value="Nitrogenase accessory factor-like"/>
    <property type="match status" value="1"/>
</dbReference>
<dbReference type="AlphaFoldDB" id="A0A4R2KLK4"/>
<dbReference type="InterPro" id="IPR036105">
    <property type="entry name" value="DiNase_FeMo-co_biosyn_sf"/>
</dbReference>
<keyword evidence="2" id="KW-1185">Reference proteome</keyword>
<dbReference type="OrthoDB" id="9797941at2"/>
<sequence>MRIAVASQNFRNVTSHVGRTRRFFIFEAVPGEPAREVDRLDLPKDMSIHEFRGEGHHPLYDVAAIIAGSVGDGFARRMAARGIAAVATSETDPAAAALAFVEGRLAPGAPHDHDDAGCSHD</sequence>
<name>A0A4R2KLK4_9RHOB</name>
<dbReference type="EMBL" id="SLWW01000006">
    <property type="protein sequence ID" value="TCO71599.1"/>
    <property type="molecule type" value="Genomic_DNA"/>
</dbReference>
<reference evidence="1 2" key="1">
    <citation type="submission" date="2019-03" db="EMBL/GenBank/DDBJ databases">
        <title>Genomic Encyclopedia of Type Strains, Phase IV (KMG-IV): sequencing the most valuable type-strain genomes for metagenomic binning, comparative biology and taxonomic classification.</title>
        <authorList>
            <person name="Goeker M."/>
        </authorList>
    </citation>
    <scope>NUCLEOTIDE SEQUENCE [LARGE SCALE GENOMIC DNA]</scope>
    <source>
        <strain evidence="1 2">DSM 4868</strain>
    </source>
</reference>
<evidence type="ECO:0000313" key="2">
    <source>
        <dbReference type="Proteomes" id="UP000295142"/>
    </source>
</evidence>
<dbReference type="Gene3D" id="3.30.420.130">
    <property type="entry name" value="Dinitrogenase iron-molybdenum cofactor biosynthesis domain"/>
    <property type="match status" value="1"/>
</dbReference>